<dbReference type="EMBL" id="BBSC01000001">
    <property type="protein sequence ID" value="GAM72927.1"/>
    <property type="molecule type" value="Genomic_DNA"/>
</dbReference>
<gene>
    <name evidence="1" type="ORF">JCM19241_2382</name>
</gene>
<organism evidence="1 2">
    <name type="scientific">Vibrio ishigakensis</name>
    <dbReference type="NCBI Taxonomy" id="1481914"/>
    <lineage>
        <taxon>Bacteria</taxon>
        <taxon>Pseudomonadati</taxon>
        <taxon>Pseudomonadota</taxon>
        <taxon>Gammaproteobacteria</taxon>
        <taxon>Vibrionales</taxon>
        <taxon>Vibrionaceae</taxon>
        <taxon>Vibrio</taxon>
    </lineage>
</organism>
<dbReference type="AlphaFoldDB" id="A0A0B8Q7N7"/>
<reference evidence="1 2" key="2">
    <citation type="submission" date="2015-01" db="EMBL/GenBank/DDBJ databases">
        <authorList>
            <consortium name="NBRP consortium"/>
            <person name="Sawabe T."/>
            <person name="Meirelles P."/>
            <person name="Feng G."/>
            <person name="Sayaka M."/>
            <person name="Hattori M."/>
            <person name="Ohkuma M."/>
        </authorList>
    </citation>
    <scope>NUCLEOTIDE SEQUENCE [LARGE SCALE GENOMIC DNA]</scope>
    <source>
        <strain evidence="2">JCM 19241</strain>
    </source>
</reference>
<accession>A0A0B8Q7N7</accession>
<comment type="caution">
    <text evidence="1">The sequence shown here is derived from an EMBL/GenBank/DDBJ whole genome shotgun (WGS) entry which is preliminary data.</text>
</comment>
<proteinExistence type="predicted"/>
<dbReference type="Proteomes" id="UP000031666">
    <property type="component" value="Unassembled WGS sequence"/>
</dbReference>
<protein>
    <submittedName>
        <fullName evidence="1">Uncharacterized protein</fullName>
    </submittedName>
</protein>
<evidence type="ECO:0000313" key="1">
    <source>
        <dbReference type="EMBL" id="GAM72927.1"/>
    </source>
</evidence>
<sequence>MGIPATGIPIEDKNALNLYLTQRMIWRLISSLNDALKSMR</sequence>
<name>A0A0B8Q7N7_9VIBR</name>
<reference evidence="1 2" key="1">
    <citation type="submission" date="2015-01" db="EMBL/GenBank/DDBJ databases">
        <title>Vibrio sp. C94 JCM 19241 whole genome shotgun sequence.</title>
        <authorList>
            <person name="Sawabe T."/>
            <person name="Meirelles P."/>
            <person name="Feng G."/>
            <person name="Sayaka M."/>
            <person name="Hattori M."/>
            <person name="Ohkuma M."/>
        </authorList>
    </citation>
    <scope>NUCLEOTIDE SEQUENCE [LARGE SCALE GENOMIC DNA]</scope>
    <source>
        <strain evidence="2">JCM 19241</strain>
    </source>
</reference>
<evidence type="ECO:0000313" key="2">
    <source>
        <dbReference type="Proteomes" id="UP000031666"/>
    </source>
</evidence>